<dbReference type="EMBL" id="CP066701">
    <property type="protein sequence ID" value="QQX27611.1"/>
    <property type="molecule type" value="Genomic_DNA"/>
</dbReference>
<evidence type="ECO:0000313" key="3">
    <source>
        <dbReference type="Proteomes" id="UP000595512"/>
    </source>
</evidence>
<proteinExistence type="predicted"/>
<protein>
    <recommendedName>
        <fullName evidence="1">WDGH domain-containing protein</fullName>
    </recommendedName>
</protein>
<gene>
    <name evidence="2" type="ORF">JGZ69_03250</name>
</gene>
<name>A0AB37HJY1_9BACI</name>
<accession>A0AB37HJY1</accession>
<dbReference type="RefSeq" id="WP_202299974.1">
    <property type="nucleotide sequence ID" value="NZ_CP066701.1"/>
</dbReference>
<dbReference type="KEGG" id="hspo:JGZ69_03250"/>
<evidence type="ECO:0000259" key="1">
    <source>
        <dbReference type="Pfam" id="PF25311"/>
    </source>
</evidence>
<organism evidence="2 3">
    <name type="scientific">Heyndrickxia sporothermodurans</name>
    <dbReference type="NCBI Taxonomy" id="46224"/>
    <lineage>
        <taxon>Bacteria</taxon>
        <taxon>Bacillati</taxon>
        <taxon>Bacillota</taxon>
        <taxon>Bacilli</taxon>
        <taxon>Bacillales</taxon>
        <taxon>Bacillaceae</taxon>
        <taxon>Heyndrickxia</taxon>
    </lineage>
</organism>
<dbReference type="Proteomes" id="UP000595512">
    <property type="component" value="Chromosome"/>
</dbReference>
<dbReference type="InterPro" id="IPR057362">
    <property type="entry name" value="WDGH"/>
</dbReference>
<dbReference type="AlphaFoldDB" id="A0AB37HJY1"/>
<sequence>MKIKAYVDRYKWTVPVTEIDFKNEEVEVDLTNGNGDTSNFSFDEVELSVTGDASDGHHTFDELYHHRMMLFAVICNTYVERSWKSWKHHDGTMYDDYFIVGITTDEGDYTYHYHKDYWDLFKVADYDFAPEWDGHKPEDITRLLSLF</sequence>
<evidence type="ECO:0000313" key="2">
    <source>
        <dbReference type="EMBL" id="QQX27611.1"/>
    </source>
</evidence>
<dbReference type="Pfam" id="PF25311">
    <property type="entry name" value="WDGH"/>
    <property type="match status" value="1"/>
</dbReference>
<feature type="domain" description="WDGH" evidence="1">
    <location>
        <begin position="51"/>
        <end position="145"/>
    </location>
</feature>
<reference evidence="2 3" key="1">
    <citation type="submission" date="2020-12" db="EMBL/GenBank/DDBJ databases">
        <title>Taxonomic evaluation of the Bacillus sporothermodurans group of bacteria based on whole genome sequences.</title>
        <authorList>
            <person name="Fiedler G."/>
            <person name="Herbstmann A.-D."/>
            <person name="Doll E."/>
            <person name="Wenning M."/>
            <person name="Brinks E."/>
            <person name="Kabisch J."/>
            <person name="Breitenwieser F."/>
            <person name="Lappann M."/>
            <person name="Boehnlein C."/>
            <person name="Franz C."/>
        </authorList>
    </citation>
    <scope>NUCLEOTIDE SEQUENCE [LARGE SCALE GENOMIC DNA]</scope>
    <source>
        <strain evidence="2 3">DSM 10599</strain>
    </source>
</reference>